<dbReference type="Pfam" id="PF00293">
    <property type="entry name" value="NUDIX"/>
    <property type="match status" value="1"/>
</dbReference>
<organism evidence="6 7">
    <name type="scientific">Kitasatospora paranensis</name>
    <dbReference type="NCBI Taxonomy" id="258053"/>
    <lineage>
        <taxon>Bacteria</taxon>
        <taxon>Bacillati</taxon>
        <taxon>Actinomycetota</taxon>
        <taxon>Actinomycetes</taxon>
        <taxon>Kitasatosporales</taxon>
        <taxon>Streptomycetaceae</taxon>
        <taxon>Kitasatospora</taxon>
    </lineage>
</organism>
<dbReference type="PRINTS" id="PR00502">
    <property type="entry name" value="NUDIXFAMILY"/>
</dbReference>
<proteinExistence type="inferred from homology"/>
<keyword evidence="7" id="KW-1185">Reference proteome</keyword>
<dbReference type="PANTHER" id="PTHR43046">
    <property type="entry name" value="GDP-MANNOSE MANNOSYL HYDROLASE"/>
    <property type="match status" value="1"/>
</dbReference>
<dbReference type="PANTHER" id="PTHR43046:SF16">
    <property type="entry name" value="ADP-RIBOSE PYROPHOSPHATASE YJHB-RELATED"/>
    <property type="match status" value="1"/>
</dbReference>
<evidence type="ECO:0000256" key="3">
    <source>
        <dbReference type="ARBA" id="ARBA00022801"/>
    </source>
</evidence>
<evidence type="ECO:0000256" key="4">
    <source>
        <dbReference type="RuleBase" id="RU003476"/>
    </source>
</evidence>
<reference evidence="7" key="1">
    <citation type="journal article" date="2019" name="Int. J. Syst. Evol. Microbiol.">
        <title>The Global Catalogue of Microorganisms (GCM) 10K type strain sequencing project: providing services to taxonomists for standard genome sequencing and annotation.</title>
        <authorList>
            <consortium name="The Broad Institute Genomics Platform"/>
            <consortium name="The Broad Institute Genome Sequencing Center for Infectious Disease"/>
            <person name="Wu L."/>
            <person name="Ma J."/>
        </authorList>
    </citation>
    <scope>NUCLEOTIDE SEQUENCE [LARGE SCALE GENOMIC DNA]</scope>
    <source>
        <strain evidence="7">CGMCC 1.12859</strain>
    </source>
</reference>
<dbReference type="Proteomes" id="UP001596435">
    <property type="component" value="Unassembled WGS sequence"/>
</dbReference>
<comment type="caution">
    <text evidence="6">The sequence shown here is derived from an EMBL/GenBank/DDBJ whole genome shotgun (WGS) entry which is preliminary data.</text>
</comment>
<dbReference type="SUPFAM" id="SSF55811">
    <property type="entry name" value="Nudix"/>
    <property type="match status" value="1"/>
</dbReference>
<dbReference type="InterPro" id="IPR015797">
    <property type="entry name" value="NUDIX_hydrolase-like_dom_sf"/>
</dbReference>
<comment type="similarity">
    <text evidence="2 4">Belongs to the Nudix hydrolase family.</text>
</comment>
<evidence type="ECO:0000259" key="5">
    <source>
        <dbReference type="PROSITE" id="PS51462"/>
    </source>
</evidence>
<evidence type="ECO:0000313" key="7">
    <source>
        <dbReference type="Proteomes" id="UP001596435"/>
    </source>
</evidence>
<protein>
    <submittedName>
        <fullName evidence="6">NUDIX domain-containing protein</fullName>
    </submittedName>
</protein>
<dbReference type="InterPro" id="IPR020476">
    <property type="entry name" value="Nudix_hydrolase"/>
</dbReference>
<dbReference type="PROSITE" id="PS51462">
    <property type="entry name" value="NUDIX"/>
    <property type="match status" value="1"/>
</dbReference>
<evidence type="ECO:0000313" key="6">
    <source>
        <dbReference type="EMBL" id="MFC7179277.1"/>
    </source>
</evidence>
<comment type="cofactor">
    <cofactor evidence="1">
        <name>Mg(2+)</name>
        <dbReference type="ChEBI" id="CHEBI:18420"/>
    </cofactor>
</comment>
<feature type="domain" description="Nudix hydrolase" evidence="5">
    <location>
        <begin position="1"/>
        <end position="123"/>
    </location>
</feature>
<keyword evidence="3 4" id="KW-0378">Hydrolase</keyword>
<dbReference type="Gene3D" id="3.90.79.10">
    <property type="entry name" value="Nucleoside Triphosphate Pyrophosphohydrolase"/>
    <property type="match status" value="1"/>
</dbReference>
<dbReference type="EMBL" id="JBHTAJ010000009">
    <property type="protein sequence ID" value="MFC7179277.1"/>
    <property type="molecule type" value="Genomic_DNA"/>
</dbReference>
<sequence length="140" mass="15317">MLYRDDGHVLLALRSGTRWADGYWSVPAGHLKGGETLPEAAVREAREELGIGIDPDDLAHVVTVDYREGTEIRALTAFFTARHWTGAPDNLEPDLCRRLAWFPPDGLPQPISPISAAAIAARADSRTFETCWLDGPLAPV</sequence>
<dbReference type="InterPro" id="IPR000086">
    <property type="entry name" value="NUDIX_hydrolase_dom"/>
</dbReference>
<dbReference type="PROSITE" id="PS00893">
    <property type="entry name" value="NUDIX_BOX"/>
    <property type="match status" value="1"/>
</dbReference>
<evidence type="ECO:0000256" key="2">
    <source>
        <dbReference type="ARBA" id="ARBA00005582"/>
    </source>
</evidence>
<gene>
    <name evidence="6" type="ORF">ACFQMG_06830</name>
</gene>
<evidence type="ECO:0000256" key="1">
    <source>
        <dbReference type="ARBA" id="ARBA00001946"/>
    </source>
</evidence>
<dbReference type="InterPro" id="IPR020084">
    <property type="entry name" value="NUDIX_hydrolase_CS"/>
</dbReference>
<accession>A0ABW2FT21</accession>
<name>A0ABW2FT21_9ACTN</name>